<dbReference type="PRINTS" id="PR00040">
    <property type="entry name" value="HTHMERR"/>
</dbReference>
<dbReference type="KEGG" id="nyu:D7D52_19955"/>
<name>A0A386ZDW7_9NOCA</name>
<dbReference type="SMART" id="SM00422">
    <property type="entry name" value="HTH_MERR"/>
    <property type="match status" value="1"/>
</dbReference>
<evidence type="ECO:0000313" key="4">
    <source>
        <dbReference type="EMBL" id="AYF75740.1"/>
    </source>
</evidence>
<dbReference type="InterPro" id="IPR009061">
    <property type="entry name" value="DNA-bd_dom_put_sf"/>
</dbReference>
<dbReference type="PANTHER" id="PTHR30204:SF93">
    <property type="entry name" value="HTH MERR-TYPE DOMAIN-CONTAINING PROTEIN"/>
    <property type="match status" value="1"/>
</dbReference>
<dbReference type="Pfam" id="PF13411">
    <property type="entry name" value="MerR_1"/>
    <property type="match status" value="1"/>
</dbReference>
<evidence type="ECO:0000259" key="3">
    <source>
        <dbReference type="PROSITE" id="PS50937"/>
    </source>
</evidence>
<dbReference type="CDD" id="cd00592">
    <property type="entry name" value="HTH_MerR-like"/>
    <property type="match status" value="1"/>
</dbReference>
<dbReference type="Gene3D" id="1.10.1660.10">
    <property type="match status" value="1"/>
</dbReference>
<dbReference type="InterPro" id="IPR047057">
    <property type="entry name" value="MerR_fam"/>
</dbReference>
<feature type="region of interest" description="Disordered" evidence="2">
    <location>
        <begin position="186"/>
        <end position="264"/>
    </location>
</feature>
<dbReference type="InterPro" id="IPR000551">
    <property type="entry name" value="MerR-type_HTH_dom"/>
</dbReference>
<organism evidence="4 5">
    <name type="scientific">Nocardia yunnanensis</name>
    <dbReference type="NCBI Taxonomy" id="2382165"/>
    <lineage>
        <taxon>Bacteria</taxon>
        <taxon>Bacillati</taxon>
        <taxon>Actinomycetota</taxon>
        <taxon>Actinomycetes</taxon>
        <taxon>Mycobacteriales</taxon>
        <taxon>Nocardiaceae</taxon>
        <taxon>Nocardia</taxon>
    </lineage>
</organism>
<feature type="compositionally biased region" description="Low complexity" evidence="2">
    <location>
        <begin position="218"/>
        <end position="240"/>
    </location>
</feature>
<evidence type="ECO:0000256" key="2">
    <source>
        <dbReference type="SAM" id="MobiDB-lite"/>
    </source>
</evidence>
<dbReference type="GO" id="GO:0003677">
    <property type="term" value="F:DNA binding"/>
    <property type="evidence" value="ECO:0007669"/>
    <property type="project" value="UniProtKB-KW"/>
</dbReference>
<dbReference type="Proteomes" id="UP000267164">
    <property type="component" value="Chromosome"/>
</dbReference>
<evidence type="ECO:0000256" key="1">
    <source>
        <dbReference type="ARBA" id="ARBA00023125"/>
    </source>
</evidence>
<accession>A0A386ZDW7</accession>
<sequence length="264" mass="28777">MNPIRKTLTIGEVARLAGTTTRTIRYYHHEGLLPAPERDSAGRRVYRLAQVTRLLWIRRLTGVGLTLGEVRDALADGHDMGEILAGADAALAAQQQRIAEQRELIRVLRADPSGLGLVTADGSPELRALLEHHRVTVDDETLRQYLILERLLGVDEVARIALGDAVVASEETMAAQAKGISSGCGRNWPMPIPKTPGWRNGPVRVCDSPRPPREANAPRVSRSTLPTRSRTRPATPSSSPWLPSNPATTPRPRNGAPWPSTSIT</sequence>
<reference evidence="4 5" key="1">
    <citation type="submission" date="2018-09" db="EMBL/GenBank/DDBJ databases">
        <title>Nocardia yunnanensis sp. nov., an actinomycete isolated from a soil sample.</title>
        <authorList>
            <person name="Zhang J."/>
        </authorList>
    </citation>
    <scope>NUCLEOTIDE SEQUENCE [LARGE SCALE GENOMIC DNA]</scope>
    <source>
        <strain evidence="4 5">CFHS0054</strain>
    </source>
</reference>
<dbReference type="OrthoDB" id="4569196at2"/>
<evidence type="ECO:0000313" key="5">
    <source>
        <dbReference type="Proteomes" id="UP000267164"/>
    </source>
</evidence>
<keyword evidence="5" id="KW-1185">Reference proteome</keyword>
<dbReference type="GO" id="GO:0003700">
    <property type="term" value="F:DNA-binding transcription factor activity"/>
    <property type="evidence" value="ECO:0007669"/>
    <property type="project" value="InterPro"/>
</dbReference>
<dbReference type="EMBL" id="CP032568">
    <property type="protein sequence ID" value="AYF75740.1"/>
    <property type="molecule type" value="Genomic_DNA"/>
</dbReference>
<dbReference type="SUPFAM" id="SSF46955">
    <property type="entry name" value="Putative DNA-binding domain"/>
    <property type="match status" value="1"/>
</dbReference>
<feature type="domain" description="HTH merR-type" evidence="3">
    <location>
        <begin position="7"/>
        <end position="76"/>
    </location>
</feature>
<dbReference type="PANTHER" id="PTHR30204">
    <property type="entry name" value="REDOX-CYCLING DRUG-SENSING TRANSCRIPTIONAL ACTIVATOR SOXR"/>
    <property type="match status" value="1"/>
</dbReference>
<gene>
    <name evidence="4" type="ORF">D7D52_19955</name>
</gene>
<dbReference type="PROSITE" id="PS50937">
    <property type="entry name" value="HTH_MERR_2"/>
    <property type="match status" value="1"/>
</dbReference>
<dbReference type="AlphaFoldDB" id="A0A386ZDW7"/>
<protein>
    <submittedName>
        <fullName evidence="4">MerR family transcriptional regulator</fullName>
    </submittedName>
</protein>
<keyword evidence="1" id="KW-0238">DNA-binding</keyword>
<proteinExistence type="predicted"/>